<keyword evidence="14" id="KW-1185">Reference proteome</keyword>
<keyword evidence="7" id="KW-0143">Chaperone</keyword>
<evidence type="ECO:0000256" key="2">
    <source>
        <dbReference type="ARBA" id="ARBA00022475"/>
    </source>
</evidence>
<dbReference type="InterPro" id="IPR052029">
    <property type="entry name" value="PpiD_chaperone"/>
</dbReference>
<dbReference type="OrthoDB" id="9812372at2"/>
<comment type="subcellular location">
    <subcellularLocation>
        <location evidence="1">Cell inner membrane</location>
        <topology evidence="1">Single-pass type II membrane protein</topology>
        <orientation evidence="1">Periplasmic side</orientation>
    </subcellularLocation>
</comment>
<dbReference type="SUPFAM" id="SSF109998">
    <property type="entry name" value="Triger factor/SurA peptide-binding domain-like"/>
    <property type="match status" value="1"/>
</dbReference>
<keyword evidence="11" id="KW-0697">Rotamase</keyword>
<evidence type="ECO:0000313" key="13">
    <source>
        <dbReference type="EMBL" id="PHQ28165.1"/>
    </source>
</evidence>
<keyword evidence="11 13" id="KW-0413">Isomerase</keyword>
<dbReference type="EMBL" id="NQXA01000018">
    <property type="protein sequence ID" value="PHQ28165.1"/>
    <property type="molecule type" value="Genomic_DNA"/>
</dbReference>
<keyword evidence="4" id="KW-0812">Transmembrane</keyword>
<dbReference type="PANTHER" id="PTHR47529">
    <property type="entry name" value="PEPTIDYL-PROLYL CIS-TRANS ISOMERASE D"/>
    <property type="match status" value="1"/>
</dbReference>
<dbReference type="InterPro" id="IPR027304">
    <property type="entry name" value="Trigger_fact/SurA_dom_sf"/>
</dbReference>
<proteinExistence type="inferred from homology"/>
<evidence type="ECO:0000256" key="7">
    <source>
        <dbReference type="ARBA" id="ARBA00023186"/>
    </source>
</evidence>
<evidence type="ECO:0000256" key="6">
    <source>
        <dbReference type="ARBA" id="ARBA00023136"/>
    </source>
</evidence>
<dbReference type="Pfam" id="PF13616">
    <property type="entry name" value="Rotamase_3"/>
    <property type="match status" value="1"/>
</dbReference>
<dbReference type="Proteomes" id="UP000229433">
    <property type="component" value="Unassembled WGS sequence"/>
</dbReference>
<sequence length="706" mass="78500">MAVLNKIRQRSVFLIAIIALALFAFVLADVFQNGGFSTQKSQRIIGSVNGEDIDQQEFASRVEAQTARYGGNITNTQAVNAAWEEELRRILLDEQYEELGISIEQDRINDLLKEALQNDPNFQTDGVYSEQKVREYIATLKSTNPTMYDQWVAYEKQLAKNEQQQIYFDLVKAGINTSFKEGKMAYEMENNLRNIEFVQVPYTSIADEEVSVTKEDIEAYLKDHKDAYQTEASRNLRYVLFSEDATLADEDTIKSSVAKLLNDRLAYTAATKTNDTVRGLTRTENVEDFVNENSDIRYNDNFLFKGELPVEVSDELWALNEGDVYGPYKDNGFYKISKVVAVTQIPDSVQSSHILLTYQGLQNAGAQTRTKAEAKELADSLAGVIKATPSKMAELAPEYSADGSKEKGGDLGYVTKGRFVKPFNDFVFNGSTGEVGVVESQYGYHVIKIDDQKNRQRAIKLATVAKEITPSQQTINDVFNKTTKFQMAVSENKNGFEDIAKESNYTVRPVNNIKALDETIPGQGSQREIIRWAFDEDRKTGDVNRFNVDGGYLVVQVTKKTEKGLMSVDEASPRVTPILRNEKRAAMIREKISGNDLNAIASSTGGSVQTSTGVNLKNPTLAGAGTEPKVVGVAFGLEKGKVSKPIDGNRGVYVVKVTEITPARELDNYASFAIQKQNADRASANGRVYQALKDAADIEDKRANVY</sequence>
<protein>
    <recommendedName>
        <fullName evidence="9">Periplasmic chaperone PpiD</fullName>
    </recommendedName>
    <alternativeName>
        <fullName evidence="10">Periplasmic folding chaperone</fullName>
    </alternativeName>
</protein>
<evidence type="ECO:0000256" key="10">
    <source>
        <dbReference type="ARBA" id="ARBA00042775"/>
    </source>
</evidence>
<keyword evidence="3" id="KW-0997">Cell inner membrane</keyword>
<dbReference type="Pfam" id="PF13623">
    <property type="entry name" value="SurA_N_2"/>
    <property type="match status" value="1"/>
</dbReference>
<dbReference type="Gene3D" id="3.10.50.40">
    <property type="match status" value="2"/>
</dbReference>
<gene>
    <name evidence="13" type="ORF">CJ305_16135</name>
</gene>
<comment type="caution">
    <text evidence="13">The sequence shown here is derived from an EMBL/GenBank/DDBJ whole genome shotgun (WGS) entry which is preliminary data.</text>
</comment>
<dbReference type="PROSITE" id="PS50198">
    <property type="entry name" value="PPIC_PPIASE_2"/>
    <property type="match status" value="1"/>
</dbReference>
<evidence type="ECO:0000313" key="14">
    <source>
        <dbReference type="Proteomes" id="UP000229433"/>
    </source>
</evidence>
<dbReference type="RefSeq" id="WP_099647340.1">
    <property type="nucleotide sequence ID" value="NZ_KZ319299.1"/>
</dbReference>
<comment type="similarity">
    <text evidence="8">Belongs to the PpiD chaperone family.</text>
</comment>
<dbReference type="InterPro" id="IPR000297">
    <property type="entry name" value="PPIase_PpiC"/>
</dbReference>
<accession>A0A2G1VN21</accession>
<name>A0A2G1VN21_9FLAO</name>
<evidence type="ECO:0000256" key="3">
    <source>
        <dbReference type="ARBA" id="ARBA00022519"/>
    </source>
</evidence>
<dbReference type="AlphaFoldDB" id="A0A2G1VN21"/>
<evidence type="ECO:0000256" key="11">
    <source>
        <dbReference type="PROSITE-ProRule" id="PRU00278"/>
    </source>
</evidence>
<dbReference type="GO" id="GO:0005886">
    <property type="term" value="C:plasma membrane"/>
    <property type="evidence" value="ECO:0007669"/>
    <property type="project" value="UniProtKB-SubCell"/>
</dbReference>
<reference evidence="13 14" key="1">
    <citation type="submission" date="2017-08" db="EMBL/GenBank/DDBJ databases">
        <title>The whole genome shortgun sequences of strain Leeuwenhoekiella nanhaiensis G18 from the South China Sea.</title>
        <authorList>
            <person name="Liu Q."/>
        </authorList>
    </citation>
    <scope>NUCLEOTIDE SEQUENCE [LARGE SCALE GENOMIC DNA]</scope>
    <source>
        <strain evidence="13 14">G18</strain>
    </source>
</reference>
<dbReference type="InterPro" id="IPR046357">
    <property type="entry name" value="PPIase_dom_sf"/>
</dbReference>
<dbReference type="PANTHER" id="PTHR47529:SF1">
    <property type="entry name" value="PERIPLASMIC CHAPERONE PPID"/>
    <property type="match status" value="1"/>
</dbReference>
<keyword evidence="5" id="KW-1133">Transmembrane helix</keyword>
<evidence type="ECO:0000256" key="8">
    <source>
        <dbReference type="ARBA" id="ARBA00038408"/>
    </source>
</evidence>
<evidence type="ECO:0000259" key="12">
    <source>
        <dbReference type="PROSITE" id="PS50198"/>
    </source>
</evidence>
<feature type="domain" description="PpiC" evidence="12">
    <location>
        <begin position="346"/>
        <end position="451"/>
    </location>
</feature>
<evidence type="ECO:0000256" key="4">
    <source>
        <dbReference type="ARBA" id="ARBA00022692"/>
    </source>
</evidence>
<dbReference type="Pfam" id="PF13145">
    <property type="entry name" value="Rotamase_2"/>
    <property type="match status" value="1"/>
</dbReference>
<evidence type="ECO:0000256" key="5">
    <source>
        <dbReference type="ARBA" id="ARBA00022989"/>
    </source>
</evidence>
<keyword evidence="6" id="KW-0472">Membrane</keyword>
<dbReference type="GO" id="GO:0003755">
    <property type="term" value="F:peptidyl-prolyl cis-trans isomerase activity"/>
    <property type="evidence" value="ECO:0007669"/>
    <property type="project" value="UniProtKB-KW"/>
</dbReference>
<organism evidence="13 14">
    <name type="scientific">Leeuwenhoekiella nanhaiensis</name>
    <dbReference type="NCBI Taxonomy" id="1655491"/>
    <lineage>
        <taxon>Bacteria</taxon>
        <taxon>Pseudomonadati</taxon>
        <taxon>Bacteroidota</taxon>
        <taxon>Flavobacteriia</taxon>
        <taxon>Flavobacteriales</taxon>
        <taxon>Flavobacteriaceae</taxon>
        <taxon>Leeuwenhoekiella</taxon>
    </lineage>
</organism>
<evidence type="ECO:0000256" key="1">
    <source>
        <dbReference type="ARBA" id="ARBA00004382"/>
    </source>
</evidence>
<dbReference type="SUPFAM" id="SSF54534">
    <property type="entry name" value="FKBP-like"/>
    <property type="match status" value="1"/>
</dbReference>
<evidence type="ECO:0000256" key="9">
    <source>
        <dbReference type="ARBA" id="ARBA00040743"/>
    </source>
</evidence>
<keyword evidence="2" id="KW-1003">Cell membrane</keyword>